<dbReference type="SUPFAM" id="SSF51182">
    <property type="entry name" value="RmlC-like cupins"/>
    <property type="match status" value="1"/>
</dbReference>
<evidence type="ECO:0000259" key="2">
    <source>
        <dbReference type="Pfam" id="PF07883"/>
    </source>
</evidence>
<dbReference type="InterPro" id="IPR014710">
    <property type="entry name" value="RmlC-like_jellyroll"/>
</dbReference>
<feature type="region of interest" description="Disordered" evidence="1">
    <location>
        <begin position="27"/>
        <end position="48"/>
    </location>
</feature>
<dbReference type="RefSeq" id="WP_091835217.1">
    <property type="nucleotide sequence ID" value="NZ_FPAA01000003.1"/>
</dbReference>
<dbReference type="Gene3D" id="2.60.120.10">
    <property type="entry name" value="Jelly Rolls"/>
    <property type="match status" value="1"/>
</dbReference>
<evidence type="ECO:0000313" key="4">
    <source>
        <dbReference type="Proteomes" id="UP000198660"/>
    </source>
</evidence>
<organism evidence="3 4">
    <name type="scientific">Marininema halotolerans</name>
    <dbReference type="NCBI Taxonomy" id="1155944"/>
    <lineage>
        <taxon>Bacteria</taxon>
        <taxon>Bacillati</taxon>
        <taxon>Bacillota</taxon>
        <taxon>Bacilli</taxon>
        <taxon>Bacillales</taxon>
        <taxon>Thermoactinomycetaceae</taxon>
        <taxon>Marininema</taxon>
    </lineage>
</organism>
<keyword evidence="4" id="KW-1185">Reference proteome</keyword>
<accession>A0A1I6QNZ0</accession>
<dbReference type="EMBL" id="FPAA01000003">
    <property type="protein sequence ID" value="SFS54176.1"/>
    <property type="molecule type" value="Genomic_DNA"/>
</dbReference>
<dbReference type="AlphaFoldDB" id="A0A1I6QNZ0"/>
<feature type="domain" description="Cupin type-2" evidence="2">
    <location>
        <begin position="37"/>
        <end position="89"/>
    </location>
</feature>
<dbReference type="InterPro" id="IPR011051">
    <property type="entry name" value="RmlC_Cupin_sf"/>
</dbReference>
<sequence length="101" mass="11126">MALFTAPRIEHGPSVTLEDAVMQLLPETGSVEVQRDTPRREHPTHTHPTDEILFIVKGSITFFAEGIEETCHSGGRLYLPKSTPHSSIAGDEGCLYIIALR</sequence>
<dbReference type="Proteomes" id="UP000198660">
    <property type="component" value="Unassembled WGS sequence"/>
</dbReference>
<proteinExistence type="predicted"/>
<protein>
    <submittedName>
        <fullName evidence="3">Cupin domain-containing protein</fullName>
    </submittedName>
</protein>
<reference evidence="4" key="1">
    <citation type="submission" date="2016-10" db="EMBL/GenBank/DDBJ databases">
        <authorList>
            <person name="Varghese N."/>
            <person name="Submissions S."/>
        </authorList>
    </citation>
    <scope>NUCLEOTIDE SEQUENCE [LARGE SCALE GENOMIC DNA]</scope>
    <source>
        <strain evidence="4">DSM 45789</strain>
    </source>
</reference>
<feature type="compositionally biased region" description="Basic and acidic residues" evidence="1">
    <location>
        <begin position="33"/>
        <end position="48"/>
    </location>
</feature>
<name>A0A1I6QNZ0_9BACL</name>
<dbReference type="InterPro" id="IPR013096">
    <property type="entry name" value="Cupin_2"/>
</dbReference>
<gene>
    <name evidence="3" type="ORF">SAMN05444972_103280</name>
</gene>
<evidence type="ECO:0000313" key="3">
    <source>
        <dbReference type="EMBL" id="SFS54176.1"/>
    </source>
</evidence>
<evidence type="ECO:0000256" key="1">
    <source>
        <dbReference type="SAM" id="MobiDB-lite"/>
    </source>
</evidence>
<dbReference type="Pfam" id="PF07883">
    <property type="entry name" value="Cupin_2"/>
    <property type="match status" value="1"/>
</dbReference>
<dbReference type="OrthoDB" id="9798709at2"/>